<dbReference type="Pfam" id="PF01593">
    <property type="entry name" value="Amino_oxidase"/>
    <property type="match status" value="1"/>
</dbReference>
<dbReference type="InterPro" id="IPR017830">
    <property type="entry name" value="SQase_HpnE"/>
</dbReference>
<proteinExistence type="predicted"/>
<comment type="caution">
    <text evidence="2">The sequence shown here is derived from an EMBL/GenBank/DDBJ whole genome shotgun (WGS) entry which is preliminary data.</text>
</comment>
<evidence type="ECO:0000313" key="2">
    <source>
        <dbReference type="EMBL" id="RDK02097.1"/>
    </source>
</evidence>
<name>A0A370N928_9BURK</name>
<dbReference type="InterPro" id="IPR036188">
    <property type="entry name" value="FAD/NAD-bd_sf"/>
</dbReference>
<dbReference type="EMBL" id="QHKS01000008">
    <property type="protein sequence ID" value="RDK02097.1"/>
    <property type="molecule type" value="Genomic_DNA"/>
</dbReference>
<dbReference type="Gene3D" id="3.50.50.60">
    <property type="entry name" value="FAD/NAD(P)-binding domain"/>
    <property type="match status" value="2"/>
</dbReference>
<protein>
    <recommendedName>
        <fullName evidence="1">Amine oxidase domain-containing protein</fullName>
    </recommendedName>
</protein>
<gene>
    <name evidence="2" type="ORF">DLM46_14225</name>
</gene>
<dbReference type="InterPro" id="IPR002937">
    <property type="entry name" value="Amino_oxidase"/>
</dbReference>
<dbReference type="AlphaFoldDB" id="A0A370N928"/>
<evidence type="ECO:0000313" key="3">
    <source>
        <dbReference type="Proteomes" id="UP000254875"/>
    </source>
</evidence>
<dbReference type="RefSeq" id="WP_115101396.1">
    <property type="nucleotide sequence ID" value="NZ_QHKS01000008.1"/>
</dbReference>
<dbReference type="GO" id="GO:0016491">
    <property type="term" value="F:oxidoreductase activity"/>
    <property type="evidence" value="ECO:0007669"/>
    <property type="project" value="InterPro"/>
</dbReference>
<reference evidence="3" key="1">
    <citation type="submission" date="2018-05" db="EMBL/GenBank/DDBJ databases">
        <authorList>
            <person name="Feng T."/>
        </authorList>
    </citation>
    <scope>NUCLEOTIDE SEQUENCE [LARGE SCALE GENOMIC DNA]</scope>
    <source>
        <strain evidence="3">S27</strain>
    </source>
</reference>
<organism evidence="2 3">
    <name type="scientific">Paraburkholderia lacunae</name>
    <dbReference type="NCBI Taxonomy" id="2211104"/>
    <lineage>
        <taxon>Bacteria</taxon>
        <taxon>Pseudomonadati</taxon>
        <taxon>Pseudomonadota</taxon>
        <taxon>Betaproteobacteria</taxon>
        <taxon>Burkholderiales</taxon>
        <taxon>Burkholderiaceae</taxon>
        <taxon>Paraburkholderia</taxon>
    </lineage>
</organism>
<dbReference type="OrthoDB" id="7849608at2"/>
<dbReference type="Proteomes" id="UP000254875">
    <property type="component" value="Unassembled WGS sequence"/>
</dbReference>
<accession>A0A370N928</accession>
<dbReference type="PANTHER" id="PTHR42923:SF47">
    <property type="entry name" value="BLR3003 PROTEIN"/>
    <property type="match status" value="1"/>
</dbReference>
<dbReference type="InterPro" id="IPR050464">
    <property type="entry name" value="Zeta_carotene_desat/Oxidored"/>
</dbReference>
<feature type="domain" description="Amine oxidase" evidence="1">
    <location>
        <begin position="12"/>
        <end position="420"/>
    </location>
</feature>
<dbReference type="PANTHER" id="PTHR42923">
    <property type="entry name" value="PROTOPORPHYRINOGEN OXIDASE"/>
    <property type="match status" value="1"/>
</dbReference>
<dbReference type="SUPFAM" id="SSF51905">
    <property type="entry name" value="FAD/NAD(P)-binding domain"/>
    <property type="match status" value="1"/>
</dbReference>
<dbReference type="NCBIfam" id="TIGR03467">
    <property type="entry name" value="HpnE"/>
    <property type="match status" value="1"/>
</dbReference>
<keyword evidence="3" id="KW-1185">Reference proteome</keyword>
<evidence type="ECO:0000259" key="1">
    <source>
        <dbReference type="Pfam" id="PF01593"/>
    </source>
</evidence>
<sequence>MQKLVHVIGAGLAGLAAAVQLQRRGAQVVLHEAAAQAGGRCRSYYDSTLGATIDSGNHMVLSGNFATFNYLRAIGAADELIGPAQPDYPFVDLATRARWTVRLSPGKLPWWVFDPNARVPNTGPGDYLALMPLLFAKPARTVAQTMRCNGPLWDRLLRPLFVALLNVEPREASAELTGAMVRETLLAGGLACRPLVARNGLGSAFVDPALRLLQHGGAAIRLGSRLKDIQFASPGTGPGPGRVSKLVFADESIAIEANQAVILAVPPEIAQTVVPGLRAPNRFAAVANVHFAVEPPFGLPPITGLLNATADWLFAADGRLSVTINAADRVLDMPHEALAQTVWTEVAQAASLPAEPMPAWQVVMEKRATFAALPDQETLRPGTRTRWNNLMLAGDWTATGLPATIEGAVRSGQKAADTLLNQPMERR</sequence>